<dbReference type="PANTHER" id="PTHR45772">
    <property type="entry name" value="CONSERVED COMPONENT OF ABC TRANSPORTER FOR NATURAL AMINO ACIDS-RELATED"/>
    <property type="match status" value="1"/>
</dbReference>
<sequence>YGSSLARRLPYGHQRVLELGIALAARPSLLLLDEPAAGLNPPEVSNLMAMIQQIRHEGVTIVLVEHDMKLVMSVSDRIVVLDHGRKIAEGRPEEVRTNQRVVEAYLGKRS</sequence>
<evidence type="ECO:0000256" key="3">
    <source>
        <dbReference type="ARBA" id="ARBA00022840"/>
    </source>
</evidence>
<dbReference type="Gene3D" id="3.40.50.300">
    <property type="entry name" value="P-loop containing nucleotide triphosphate hydrolases"/>
    <property type="match status" value="1"/>
</dbReference>
<dbReference type="PANTHER" id="PTHR45772:SF7">
    <property type="entry name" value="AMINO ACID ABC TRANSPORTER ATP-BINDING PROTEIN"/>
    <property type="match status" value="1"/>
</dbReference>
<dbReference type="EMBL" id="UINC01078429">
    <property type="protein sequence ID" value="SVC19497.1"/>
    <property type="molecule type" value="Genomic_DNA"/>
</dbReference>
<organism evidence="5">
    <name type="scientific">marine metagenome</name>
    <dbReference type="NCBI Taxonomy" id="408172"/>
    <lineage>
        <taxon>unclassified sequences</taxon>
        <taxon>metagenomes</taxon>
        <taxon>ecological metagenomes</taxon>
    </lineage>
</organism>
<name>A0A382K8Y0_9ZZZZ</name>
<keyword evidence="3" id="KW-0067">ATP-binding</keyword>
<protein>
    <recommendedName>
        <fullName evidence="4">Branched-chain amino acid ATP-binding cassette transporter C-terminal domain-containing protein</fullName>
    </recommendedName>
</protein>
<dbReference type="GO" id="GO:0005524">
    <property type="term" value="F:ATP binding"/>
    <property type="evidence" value="ECO:0007669"/>
    <property type="project" value="UniProtKB-KW"/>
</dbReference>
<reference evidence="5" key="1">
    <citation type="submission" date="2018-05" db="EMBL/GenBank/DDBJ databases">
        <authorList>
            <person name="Lanie J.A."/>
            <person name="Ng W.-L."/>
            <person name="Kazmierczak K.M."/>
            <person name="Andrzejewski T.M."/>
            <person name="Davidsen T.M."/>
            <person name="Wayne K.J."/>
            <person name="Tettelin H."/>
            <person name="Glass J.I."/>
            <person name="Rusch D."/>
            <person name="Podicherti R."/>
            <person name="Tsui H.-C.T."/>
            <person name="Winkler M.E."/>
        </authorList>
    </citation>
    <scope>NUCLEOTIDE SEQUENCE</scope>
</reference>
<evidence type="ECO:0000256" key="2">
    <source>
        <dbReference type="ARBA" id="ARBA00022741"/>
    </source>
</evidence>
<dbReference type="GO" id="GO:0015192">
    <property type="term" value="F:L-phenylalanine transmembrane transporter activity"/>
    <property type="evidence" value="ECO:0007669"/>
    <property type="project" value="TreeGrafter"/>
</dbReference>
<proteinExistence type="predicted"/>
<evidence type="ECO:0000313" key="5">
    <source>
        <dbReference type="EMBL" id="SVC19497.1"/>
    </source>
</evidence>
<feature type="domain" description="Branched-chain amino acid ATP-binding cassette transporter C-terminal" evidence="4">
    <location>
        <begin position="85"/>
        <end position="108"/>
    </location>
</feature>
<dbReference type="GO" id="GO:1903805">
    <property type="term" value="P:L-valine import across plasma membrane"/>
    <property type="evidence" value="ECO:0007669"/>
    <property type="project" value="TreeGrafter"/>
</dbReference>
<dbReference type="GO" id="GO:0005886">
    <property type="term" value="C:plasma membrane"/>
    <property type="evidence" value="ECO:0007669"/>
    <property type="project" value="TreeGrafter"/>
</dbReference>
<dbReference type="GO" id="GO:0005304">
    <property type="term" value="F:L-valine transmembrane transporter activity"/>
    <property type="evidence" value="ECO:0007669"/>
    <property type="project" value="TreeGrafter"/>
</dbReference>
<accession>A0A382K8Y0</accession>
<feature type="non-terminal residue" evidence="5">
    <location>
        <position position="1"/>
    </location>
</feature>
<evidence type="ECO:0000259" key="4">
    <source>
        <dbReference type="Pfam" id="PF12399"/>
    </source>
</evidence>
<dbReference type="GO" id="GO:0042941">
    <property type="term" value="P:D-alanine transmembrane transport"/>
    <property type="evidence" value="ECO:0007669"/>
    <property type="project" value="TreeGrafter"/>
</dbReference>
<dbReference type="InterPro" id="IPR032823">
    <property type="entry name" value="BCA_ABC_TP_C"/>
</dbReference>
<dbReference type="GO" id="GO:0015808">
    <property type="term" value="P:L-alanine transport"/>
    <property type="evidence" value="ECO:0007669"/>
    <property type="project" value="TreeGrafter"/>
</dbReference>
<dbReference type="SUPFAM" id="SSF52540">
    <property type="entry name" value="P-loop containing nucleoside triphosphate hydrolases"/>
    <property type="match status" value="1"/>
</dbReference>
<dbReference type="GO" id="GO:0015188">
    <property type="term" value="F:L-isoleucine transmembrane transporter activity"/>
    <property type="evidence" value="ECO:0007669"/>
    <property type="project" value="TreeGrafter"/>
</dbReference>
<keyword evidence="1" id="KW-0813">Transport</keyword>
<gene>
    <name evidence="5" type="ORF">METZ01_LOCUS272351</name>
</gene>
<dbReference type="InterPro" id="IPR027417">
    <property type="entry name" value="P-loop_NTPase"/>
</dbReference>
<dbReference type="AlphaFoldDB" id="A0A382K8Y0"/>
<keyword evidence="2" id="KW-0547">Nucleotide-binding</keyword>
<dbReference type="Pfam" id="PF12399">
    <property type="entry name" value="BCA_ABC_TP_C"/>
    <property type="match status" value="1"/>
</dbReference>
<evidence type="ECO:0000256" key="1">
    <source>
        <dbReference type="ARBA" id="ARBA00022448"/>
    </source>
</evidence>
<dbReference type="InterPro" id="IPR051120">
    <property type="entry name" value="ABC_AA/LPS_Transport"/>
</dbReference>
<dbReference type="GO" id="GO:1903806">
    <property type="term" value="P:L-isoleucine import across plasma membrane"/>
    <property type="evidence" value="ECO:0007669"/>
    <property type="project" value="TreeGrafter"/>
</dbReference>